<organism evidence="1">
    <name type="scientific">Lepeophtheirus salmonis</name>
    <name type="common">Salmon louse</name>
    <name type="synonym">Caligus salmonis</name>
    <dbReference type="NCBI Taxonomy" id="72036"/>
    <lineage>
        <taxon>Eukaryota</taxon>
        <taxon>Metazoa</taxon>
        <taxon>Ecdysozoa</taxon>
        <taxon>Arthropoda</taxon>
        <taxon>Crustacea</taxon>
        <taxon>Multicrustacea</taxon>
        <taxon>Hexanauplia</taxon>
        <taxon>Copepoda</taxon>
        <taxon>Siphonostomatoida</taxon>
        <taxon>Caligidae</taxon>
        <taxon>Lepeophtheirus</taxon>
    </lineage>
</organism>
<dbReference type="AlphaFoldDB" id="A0A0K2UBD6"/>
<sequence>MKTRRKNKSLITEIFFTFFQSVSVPVILDFHALPDIIHFHTGSTTNV</sequence>
<reference evidence="1" key="1">
    <citation type="submission" date="2014-05" db="EMBL/GenBank/DDBJ databases">
        <authorList>
            <person name="Chronopoulou M."/>
        </authorList>
    </citation>
    <scope>NUCLEOTIDE SEQUENCE</scope>
    <source>
        <tissue evidence="1">Whole organism</tissue>
    </source>
</reference>
<protein>
    <submittedName>
        <fullName evidence="1">Uncharacterized protein</fullName>
    </submittedName>
</protein>
<name>A0A0K2UBD6_LEPSM</name>
<evidence type="ECO:0000313" key="1">
    <source>
        <dbReference type="EMBL" id="CDW35548.1"/>
    </source>
</evidence>
<accession>A0A0K2UBD6</accession>
<dbReference type="EMBL" id="HACA01018187">
    <property type="protein sequence ID" value="CDW35548.1"/>
    <property type="molecule type" value="Transcribed_RNA"/>
</dbReference>
<proteinExistence type="predicted"/>